<dbReference type="CDD" id="cd02440">
    <property type="entry name" value="AdoMet_MTases"/>
    <property type="match status" value="1"/>
</dbReference>
<evidence type="ECO:0000256" key="5">
    <source>
        <dbReference type="SAM" id="Phobius"/>
    </source>
</evidence>
<evidence type="ECO:0000256" key="2">
    <source>
        <dbReference type="ARBA" id="ARBA00022679"/>
    </source>
</evidence>
<keyword evidence="3 4" id="KW-0620">Polyamine biosynthesis</keyword>
<keyword evidence="8" id="KW-1185">Reference proteome</keyword>
<evidence type="ECO:0000256" key="3">
    <source>
        <dbReference type="ARBA" id="ARBA00023115"/>
    </source>
</evidence>
<comment type="similarity">
    <text evidence="1">Belongs to the spermidine/spermine synthase family.</text>
</comment>
<keyword evidence="5" id="KW-0472">Membrane</keyword>
<dbReference type="SUPFAM" id="SSF53335">
    <property type="entry name" value="S-adenosyl-L-methionine-dependent methyltransferases"/>
    <property type="match status" value="1"/>
</dbReference>
<reference evidence="8" key="1">
    <citation type="journal article" date="2019" name="Int. J. Syst. Evol. Microbiol.">
        <title>The Global Catalogue of Microorganisms (GCM) 10K type strain sequencing project: providing services to taxonomists for standard genome sequencing and annotation.</title>
        <authorList>
            <consortium name="The Broad Institute Genomics Platform"/>
            <consortium name="The Broad Institute Genome Sequencing Center for Infectious Disease"/>
            <person name="Wu L."/>
            <person name="Ma J."/>
        </authorList>
    </citation>
    <scope>NUCLEOTIDE SEQUENCE [LARGE SCALE GENOMIC DNA]</scope>
    <source>
        <strain evidence="8">KCTC 52094</strain>
    </source>
</reference>
<dbReference type="InterPro" id="IPR030374">
    <property type="entry name" value="PABS"/>
</dbReference>
<dbReference type="RefSeq" id="WP_379599716.1">
    <property type="nucleotide sequence ID" value="NZ_JBHRTN010000029.1"/>
</dbReference>
<name>A0ABV7G7W1_9PROT</name>
<gene>
    <name evidence="7" type="ORF">ACFOD4_21250</name>
</gene>
<evidence type="ECO:0000256" key="4">
    <source>
        <dbReference type="PROSITE-ProRule" id="PRU00354"/>
    </source>
</evidence>
<organism evidence="7 8">
    <name type="scientific">Teichococcus globiformis</name>
    <dbReference type="NCBI Taxonomy" id="2307229"/>
    <lineage>
        <taxon>Bacteria</taxon>
        <taxon>Pseudomonadati</taxon>
        <taxon>Pseudomonadota</taxon>
        <taxon>Alphaproteobacteria</taxon>
        <taxon>Acetobacterales</taxon>
        <taxon>Roseomonadaceae</taxon>
        <taxon>Roseomonas</taxon>
    </lineage>
</organism>
<feature type="transmembrane region" description="Helical" evidence="5">
    <location>
        <begin position="71"/>
        <end position="89"/>
    </location>
</feature>
<sequence length="486" mass="50602">MPHRDTLAMAFAAFAAGWSVMSLEMLDGRLMAPVFGQTLFQWGAIIGTALAFMSAGYWFGGRLGAQGWGRGALPSLLGLAAFCAALTPWIGRAVTAAAEQALGPVSGAVGASCLLIGPPAFCLAAVSPLCVARLAERGHAAPASGAISACQALGSIGGTFFAAFFAIPQMGLVAGYASAATLAGLAALATGLAPWRLGLALLPLLPGLFSEQARAARFAHFEETPFNTIMVVEDNFARYLMLNSPLAVQSMQRHDGTLAGSYWDLLAAVPALAEGRSALFLGVAGGAAIGATQRAWPGLNAQGVELDPAVTAVARRDFGLNIPVRHDDARRAMQADATRYDIIVSDLYATAQMPPHVATEEFFSLLSQRLRPGGVLAVNAFDTGDGGGITAPIAATLRQVFPAVLMARADSGNAILLAWNDPITAEQVRRRLQAAPPPAAGPAARMAATLQDTMALSAGLAPLTDNRSDIEWRSARALAAWRERMR</sequence>
<dbReference type="PANTHER" id="PTHR43317:SF1">
    <property type="entry name" value="THERMOSPERMINE SYNTHASE ACAULIS5"/>
    <property type="match status" value="1"/>
</dbReference>
<evidence type="ECO:0000259" key="6">
    <source>
        <dbReference type="PROSITE" id="PS51006"/>
    </source>
</evidence>
<comment type="caution">
    <text evidence="7">The sequence shown here is derived from an EMBL/GenBank/DDBJ whole genome shotgun (WGS) entry which is preliminary data.</text>
</comment>
<evidence type="ECO:0000313" key="7">
    <source>
        <dbReference type="EMBL" id="MFC3127599.1"/>
    </source>
</evidence>
<evidence type="ECO:0000256" key="1">
    <source>
        <dbReference type="ARBA" id="ARBA00007867"/>
    </source>
</evidence>
<dbReference type="NCBIfam" id="NF037959">
    <property type="entry name" value="MFS_SpdSyn"/>
    <property type="match status" value="1"/>
</dbReference>
<protein>
    <submittedName>
        <fullName evidence="7">Fused MFS/spermidine synthase</fullName>
    </submittedName>
</protein>
<proteinExistence type="inferred from homology"/>
<feature type="transmembrane region" description="Helical" evidence="5">
    <location>
        <begin position="38"/>
        <end position="59"/>
    </location>
</feature>
<feature type="active site" description="Proton acceptor" evidence="4">
    <location>
        <position position="346"/>
    </location>
</feature>
<dbReference type="Proteomes" id="UP001595593">
    <property type="component" value="Unassembled WGS sequence"/>
</dbReference>
<dbReference type="Gene3D" id="3.40.50.150">
    <property type="entry name" value="Vaccinia Virus protein VP39"/>
    <property type="match status" value="1"/>
</dbReference>
<keyword evidence="5" id="KW-1133">Transmembrane helix</keyword>
<evidence type="ECO:0000313" key="8">
    <source>
        <dbReference type="Proteomes" id="UP001595593"/>
    </source>
</evidence>
<dbReference type="PANTHER" id="PTHR43317">
    <property type="entry name" value="THERMOSPERMINE SYNTHASE ACAULIS5"/>
    <property type="match status" value="1"/>
</dbReference>
<dbReference type="EMBL" id="JBHRTN010000029">
    <property type="protein sequence ID" value="MFC3127599.1"/>
    <property type="molecule type" value="Genomic_DNA"/>
</dbReference>
<feature type="transmembrane region" description="Helical" evidence="5">
    <location>
        <begin position="109"/>
        <end position="131"/>
    </location>
</feature>
<dbReference type="PROSITE" id="PS51006">
    <property type="entry name" value="PABS_2"/>
    <property type="match status" value="1"/>
</dbReference>
<dbReference type="InterPro" id="IPR029063">
    <property type="entry name" value="SAM-dependent_MTases_sf"/>
</dbReference>
<feature type="transmembrane region" description="Helical" evidence="5">
    <location>
        <begin position="173"/>
        <end position="195"/>
    </location>
</feature>
<accession>A0ABV7G7W1</accession>
<feature type="domain" description="PABS" evidence="6">
    <location>
        <begin position="200"/>
        <end position="430"/>
    </location>
</feature>
<keyword evidence="2 4" id="KW-0808">Transferase</keyword>
<keyword evidence="5" id="KW-0812">Transmembrane</keyword>